<dbReference type="GO" id="GO:0006355">
    <property type="term" value="P:regulation of DNA-templated transcription"/>
    <property type="evidence" value="ECO:0007669"/>
    <property type="project" value="InterPro"/>
</dbReference>
<keyword evidence="12" id="KW-1185">Reference proteome</keyword>
<dbReference type="Pfam" id="PF02954">
    <property type="entry name" value="HTH_8"/>
    <property type="match status" value="1"/>
</dbReference>
<dbReference type="GO" id="GO:0000160">
    <property type="term" value="P:phosphorelay signal transduction system"/>
    <property type="evidence" value="ECO:0007669"/>
    <property type="project" value="UniProtKB-KW"/>
</dbReference>
<dbReference type="SUPFAM" id="SSF52172">
    <property type="entry name" value="CheY-like"/>
    <property type="match status" value="1"/>
</dbReference>
<dbReference type="Gene3D" id="1.10.8.60">
    <property type="match status" value="1"/>
</dbReference>
<dbReference type="PANTHER" id="PTHR32071:SF57">
    <property type="entry name" value="C4-DICARBOXYLATE TRANSPORT TRANSCRIPTIONAL REGULATORY PROTEIN DCTD"/>
    <property type="match status" value="1"/>
</dbReference>
<dbReference type="EMBL" id="CP021404">
    <property type="protein sequence ID" value="ATI42417.1"/>
    <property type="molecule type" value="Genomic_DNA"/>
</dbReference>
<dbReference type="Proteomes" id="UP000219050">
    <property type="component" value="Chromosome"/>
</dbReference>
<dbReference type="PROSITE" id="PS50110">
    <property type="entry name" value="RESPONSE_REGULATORY"/>
    <property type="match status" value="1"/>
</dbReference>
<keyword evidence="1 7" id="KW-0597">Phosphoprotein</keyword>
<feature type="compositionally biased region" description="Low complexity" evidence="8">
    <location>
        <begin position="39"/>
        <end position="57"/>
    </location>
</feature>
<evidence type="ECO:0000256" key="3">
    <source>
        <dbReference type="ARBA" id="ARBA00022840"/>
    </source>
</evidence>
<proteinExistence type="predicted"/>
<keyword evidence="4" id="KW-0902">Two-component regulatory system</keyword>
<evidence type="ECO:0000259" key="10">
    <source>
        <dbReference type="PROSITE" id="PS50110"/>
    </source>
</evidence>
<gene>
    <name evidence="11" type="ORF">CBW24_10625</name>
</gene>
<dbReference type="Gene3D" id="3.40.50.2300">
    <property type="match status" value="1"/>
</dbReference>
<evidence type="ECO:0000256" key="6">
    <source>
        <dbReference type="ARBA" id="ARBA00023163"/>
    </source>
</evidence>
<feature type="domain" description="Response regulatory" evidence="10">
    <location>
        <begin position="63"/>
        <end position="177"/>
    </location>
</feature>
<dbReference type="KEGG" id="cmag:CBW24_10625"/>
<keyword evidence="3" id="KW-0067">ATP-binding</keyword>
<organism evidence="11 12">
    <name type="scientific">Pacificitalea manganoxidans</name>
    <dbReference type="NCBI Taxonomy" id="1411902"/>
    <lineage>
        <taxon>Bacteria</taxon>
        <taxon>Pseudomonadati</taxon>
        <taxon>Pseudomonadota</taxon>
        <taxon>Alphaproteobacteria</taxon>
        <taxon>Rhodobacterales</taxon>
        <taxon>Paracoccaceae</taxon>
        <taxon>Pacificitalea</taxon>
    </lineage>
</organism>
<evidence type="ECO:0000256" key="7">
    <source>
        <dbReference type="PROSITE-ProRule" id="PRU00169"/>
    </source>
</evidence>
<evidence type="ECO:0000256" key="5">
    <source>
        <dbReference type="ARBA" id="ARBA00023015"/>
    </source>
</evidence>
<dbReference type="GO" id="GO:0005524">
    <property type="term" value="F:ATP binding"/>
    <property type="evidence" value="ECO:0007669"/>
    <property type="project" value="UniProtKB-KW"/>
</dbReference>
<dbReference type="SUPFAM" id="SSF52540">
    <property type="entry name" value="P-loop containing nucleoside triphosphate hydrolases"/>
    <property type="match status" value="1"/>
</dbReference>
<dbReference type="InterPro" id="IPR009057">
    <property type="entry name" value="Homeodomain-like_sf"/>
</dbReference>
<dbReference type="PRINTS" id="PR01590">
    <property type="entry name" value="HTHFIS"/>
</dbReference>
<dbReference type="InterPro" id="IPR058031">
    <property type="entry name" value="AAA_lid_NorR"/>
</dbReference>
<reference evidence="11 12" key="1">
    <citation type="submission" date="2017-05" db="EMBL/GenBank/DDBJ databases">
        <title>Comparative genomic and metabolic analysis of manganese-oxidizing mechanisms in Celeribater manganoxidans DY25T: its adaption to the environment of polymetallic nodule.</title>
        <authorList>
            <person name="Wang X."/>
        </authorList>
    </citation>
    <scope>NUCLEOTIDE SEQUENCE [LARGE SCALE GENOMIC DNA]</scope>
    <source>
        <strain evidence="11 12">DY25</strain>
    </source>
</reference>
<dbReference type="PANTHER" id="PTHR32071">
    <property type="entry name" value="TRANSCRIPTIONAL REGULATORY PROTEIN"/>
    <property type="match status" value="1"/>
</dbReference>
<dbReference type="OrthoDB" id="9802388at2"/>
<dbReference type="PROSITE" id="PS50045">
    <property type="entry name" value="SIGMA54_INTERACT_4"/>
    <property type="match status" value="1"/>
</dbReference>
<dbReference type="SMART" id="SM00448">
    <property type="entry name" value="REC"/>
    <property type="match status" value="1"/>
</dbReference>
<keyword evidence="2" id="KW-0547">Nucleotide-binding</keyword>
<keyword evidence="6" id="KW-0804">Transcription</keyword>
<dbReference type="GO" id="GO:0043565">
    <property type="term" value="F:sequence-specific DNA binding"/>
    <property type="evidence" value="ECO:0007669"/>
    <property type="project" value="InterPro"/>
</dbReference>
<evidence type="ECO:0000256" key="8">
    <source>
        <dbReference type="SAM" id="MobiDB-lite"/>
    </source>
</evidence>
<evidence type="ECO:0000256" key="4">
    <source>
        <dbReference type="ARBA" id="ARBA00023012"/>
    </source>
</evidence>
<feature type="modified residue" description="4-aspartylphosphate" evidence="7">
    <location>
        <position position="112"/>
    </location>
</feature>
<feature type="region of interest" description="Disordered" evidence="8">
    <location>
        <begin position="1"/>
        <end position="61"/>
    </location>
</feature>
<dbReference type="InterPro" id="IPR002078">
    <property type="entry name" value="Sigma_54_int"/>
</dbReference>
<dbReference type="AlphaFoldDB" id="A0A291M0M7"/>
<accession>A0A291M0M7</accession>
<evidence type="ECO:0000313" key="11">
    <source>
        <dbReference type="EMBL" id="ATI42417.1"/>
    </source>
</evidence>
<name>A0A291M0M7_9RHOB</name>
<dbReference type="Pfam" id="PF14532">
    <property type="entry name" value="Sigma54_activ_2"/>
    <property type="match status" value="1"/>
</dbReference>
<keyword evidence="5" id="KW-0805">Transcription regulation</keyword>
<evidence type="ECO:0000256" key="2">
    <source>
        <dbReference type="ARBA" id="ARBA00022741"/>
    </source>
</evidence>
<sequence>MTPADAARPPATYPGAPQPDAGHHGADQSHAGPSDARSPRAGATAAASERAGSARTGPPRLTRVLLVDDDAPVREALGQTLELADLTPVLTGSYIEAKDHISPDFAGIIVSDIRMPGKDGFALLELALSRDPELPVILLTGEGDVPMAVQGMQAGAFGFLEKPCAPKDLLEVIARALKARALVLENRRLKRELARGDAAARMLAGKSPLAEELRAQVRAVARTKAEVLVAGAPGSGTSKVAEVIHLLSREAARPFVKRSAAALGPDGLADALAEAGTGSLFIDEVAALRPDAQLALLDLLDRGHAADQRARVIAGTYRDLEAETAAGRFSHDLYYKLDGMRVRVPALRERAEDIPILFRHYVAQACEQANLPEPEITPEITARLMAQDWPGNARSLMNAAMRFAMGLGETAPAEDLGLAEQLARVERALLIAALDKAGGRAAVAAEALKLPRKTFYDKLARHDLKPEDFRPA</sequence>
<dbReference type="CDD" id="cd17549">
    <property type="entry name" value="REC_DctD-like"/>
    <property type="match status" value="1"/>
</dbReference>
<dbReference type="Pfam" id="PF25601">
    <property type="entry name" value="AAA_lid_14"/>
    <property type="match status" value="1"/>
</dbReference>
<dbReference type="Gene3D" id="3.40.50.300">
    <property type="entry name" value="P-loop containing nucleotide triphosphate hydrolases"/>
    <property type="match status" value="1"/>
</dbReference>
<dbReference type="InterPro" id="IPR002197">
    <property type="entry name" value="HTH_Fis"/>
</dbReference>
<evidence type="ECO:0000259" key="9">
    <source>
        <dbReference type="PROSITE" id="PS50045"/>
    </source>
</evidence>
<dbReference type="Pfam" id="PF00072">
    <property type="entry name" value="Response_reg"/>
    <property type="match status" value="1"/>
</dbReference>
<dbReference type="InterPro" id="IPR011006">
    <property type="entry name" value="CheY-like_superfamily"/>
</dbReference>
<dbReference type="FunFam" id="3.40.50.2300:FF:000018">
    <property type="entry name" value="DNA-binding transcriptional regulator NtrC"/>
    <property type="match status" value="1"/>
</dbReference>
<evidence type="ECO:0000256" key="1">
    <source>
        <dbReference type="ARBA" id="ARBA00022553"/>
    </source>
</evidence>
<dbReference type="RefSeq" id="WP_097373563.1">
    <property type="nucleotide sequence ID" value="NZ_CP021404.1"/>
</dbReference>
<dbReference type="Gene3D" id="1.10.10.60">
    <property type="entry name" value="Homeodomain-like"/>
    <property type="match status" value="1"/>
</dbReference>
<dbReference type="InterPro" id="IPR027417">
    <property type="entry name" value="P-loop_NTPase"/>
</dbReference>
<dbReference type="InterPro" id="IPR001789">
    <property type="entry name" value="Sig_transdc_resp-reg_receiver"/>
</dbReference>
<feature type="domain" description="Sigma-54 factor interaction" evidence="9">
    <location>
        <begin position="203"/>
        <end position="405"/>
    </location>
</feature>
<dbReference type="SUPFAM" id="SSF46689">
    <property type="entry name" value="Homeodomain-like"/>
    <property type="match status" value="1"/>
</dbReference>
<protein>
    <submittedName>
        <fullName evidence="11">Sigma-54-dependent Fis family transcriptional regulator</fullName>
    </submittedName>
</protein>
<evidence type="ECO:0000313" key="12">
    <source>
        <dbReference type="Proteomes" id="UP000219050"/>
    </source>
</evidence>